<evidence type="ECO:0000313" key="9">
    <source>
        <dbReference type="Proteomes" id="UP001283361"/>
    </source>
</evidence>
<dbReference type="Gene3D" id="1.20.1070.10">
    <property type="entry name" value="Rhodopsin 7-helix transmembrane proteins"/>
    <property type="match status" value="1"/>
</dbReference>
<feature type="transmembrane region" description="Helical" evidence="6">
    <location>
        <begin position="900"/>
        <end position="928"/>
    </location>
</feature>
<dbReference type="CDD" id="cd15039">
    <property type="entry name" value="7tmB3_Methuselah-like"/>
    <property type="match status" value="1"/>
</dbReference>
<sequence>MESKGLNESEKKLKTINNTAEDVLDTDNHHTFQFATIDNETSEYSDEKMNSSMKVEFFNMTDFPIIPLEPVHVKWDELPTIEVLFGGAGFYRTHAWDKAVYTPVEYHLSLCGRMCVGEEIIHETHLRCPTIECFECICDRPRCEIYDICCPEVSSTSDFPHSFKEDKEKMASDTNGEDMQDFQSFDDTQINEKLQDQESKDGKMAIDHDKNYTVKCEDKNYLYIQSCPLHFEDSLTRKLCEEDFAPGGDITEDIFARATDNSTGAIYHNVYCAVCNEVIEIMQWEVNIECVNYMFVYSATTADQLLSYSLKPGSNCYVHQSPGQSNTLSIPCSDEWISSKSVDRCNVTGLWPEYDEDVERACLSMEGRSYQVQHVPHKHSDGPTWIYKNIFCAVCNMRDYPQYDECKLPIISDGHTEWEGPHLRMFSFLLGFGNRRKAFAPMFKSSFTFDSCLDVEWSAPDGSCLAVHCSPGKLLQGNSCDTALGQIRGLSYKLQLWFVPLEIPQEMSAQMSAFGVIIDGLYEQVMQPLQEIAFQMSLEYGFVWRQKENQNHIAISGPPDALWVEALVESNERSSRDWLERYLSDELTTANLHFNLSNNHIQYQSRAFPARLPKPSEICLRSDINCYRSDYSIVFLPETFEEVDHFIEATELMNCPYINFNKTMYDIFYSEESRSLFPDTIITLKIGAATLNFSKHSELYHTELSKDESLKVCRNLLDLKLKELEEEQRREFYSKIFVSKADEATTAQYYLTLACVSISMVCLILTLATYSRFRALRSAAGVNNIFLCASLLLAQASLFASAHISGPRTLCTVLGMLTHFLWLWMFAWSFICCFNMFRVFTAKTRNPSNKSETTRFVWKFVASVIAPIVAICAVVSASHFTSRGSRIGYGHNSCYLDSPLLIGVATVLPLAIVSLANIVFFAITVGTIHKVKKLQTHGTLRNEDRKNLYIYVKLSTMTGAFWLIQILAEALDIDILRFVAIILNGLQGTFIFFSYIWNKRVLNLYLRSLGFEPVTLTSENQRGTTVSTVGALASHVVRANNRKPPGKTSVNKAATGDPEMDEVRRVSAGSDQSFRRKSLSSSSQSSGVHSARDEYLSEVFRSEGTQKVEGTRSSFSHIERNFNADDDPERHFPGSKDSVSTICAGAPKQKPCAAACSSSIQHDDNDVFVEFVKDATHDPVTNNEKCSPKALVELDDIELRSAGCHE</sequence>
<dbReference type="GO" id="GO:0004930">
    <property type="term" value="F:G protein-coupled receptor activity"/>
    <property type="evidence" value="ECO:0007669"/>
    <property type="project" value="InterPro"/>
</dbReference>
<dbReference type="InterPro" id="IPR053231">
    <property type="entry name" value="GPCR_LN-TM7"/>
</dbReference>
<evidence type="ECO:0000256" key="1">
    <source>
        <dbReference type="ARBA" id="ARBA00004141"/>
    </source>
</evidence>
<dbReference type="InterPro" id="IPR000832">
    <property type="entry name" value="GPCR_2_secretin-like"/>
</dbReference>
<dbReference type="EMBL" id="JAWDGP010001489">
    <property type="protein sequence ID" value="KAK3791045.1"/>
    <property type="molecule type" value="Genomic_DNA"/>
</dbReference>
<gene>
    <name evidence="8" type="ORF">RRG08_001809</name>
</gene>
<evidence type="ECO:0000256" key="5">
    <source>
        <dbReference type="SAM" id="MobiDB-lite"/>
    </source>
</evidence>
<evidence type="ECO:0000256" key="3">
    <source>
        <dbReference type="ARBA" id="ARBA00022989"/>
    </source>
</evidence>
<dbReference type="GO" id="GO:0016020">
    <property type="term" value="C:membrane"/>
    <property type="evidence" value="ECO:0007669"/>
    <property type="project" value="UniProtKB-SubCell"/>
</dbReference>
<protein>
    <recommendedName>
        <fullName evidence="7">G-protein coupled receptors family 2 profile 2 domain-containing protein</fullName>
    </recommendedName>
</protein>
<comment type="subcellular location">
    <subcellularLocation>
        <location evidence="1">Membrane</location>
        <topology evidence="1">Multi-pass membrane protein</topology>
    </subcellularLocation>
</comment>
<dbReference type="GO" id="GO:0007166">
    <property type="term" value="P:cell surface receptor signaling pathway"/>
    <property type="evidence" value="ECO:0007669"/>
    <property type="project" value="InterPro"/>
</dbReference>
<dbReference type="Proteomes" id="UP001283361">
    <property type="component" value="Unassembled WGS sequence"/>
</dbReference>
<evidence type="ECO:0000256" key="4">
    <source>
        <dbReference type="ARBA" id="ARBA00023136"/>
    </source>
</evidence>
<feature type="region of interest" description="Disordered" evidence="5">
    <location>
        <begin position="157"/>
        <end position="178"/>
    </location>
</feature>
<dbReference type="InterPro" id="IPR017981">
    <property type="entry name" value="GPCR_2-like_7TM"/>
</dbReference>
<feature type="transmembrane region" description="Helical" evidence="6">
    <location>
        <begin position="749"/>
        <end position="770"/>
    </location>
</feature>
<feature type="transmembrane region" description="Helical" evidence="6">
    <location>
        <begin position="948"/>
        <end position="968"/>
    </location>
</feature>
<feature type="compositionally biased region" description="Low complexity" evidence="5">
    <location>
        <begin position="1079"/>
        <end position="1089"/>
    </location>
</feature>
<feature type="compositionally biased region" description="Basic and acidic residues" evidence="5">
    <location>
        <begin position="161"/>
        <end position="171"/>
    </location>
</feature>
<dbReference type="Pfam" id="PF00002">
    <property type="entry name" value="7tm_2"/>
    <property type="match status" value="1"/>
</dbReference>
<proteinExistence type="predicted"/>
<evidence type="ECO:0000256" key="6">
    <source>
        <dbReference type="SAM" id="Phobius"/>
    </source>
</evidence>
<dbReference type="PROSITE" id="PS50261">
    <property type="entry name" value="G_PROTEIN_RECEP_F2_4"/>
    <property type="match status" value="1"/>
</dbReference>
<evidence type="ECO:0000256" key="2">
    <source>
        <dbReference type="ARBA" id="ARBA00022692"/>
    </source>
</evidence>
<keyword evidence="9" id="KW-1185">Reference proteome</keyword>
<dbReference type="PANTHER" id="PTHR45902:SF1">
    <property type="entry name" value="LATROPHILIN RECEPTOR-LIKE PROTEIN A"/>
    <property type="match status" value="1"/>
</dbReference>
<evidence type="ECO:0000313" key="8">
    <source>
        <dbReference type="EMBL" id="KAK3791045.1"/>
    </source>
</evidence>
<feature type="domain" description="G-protein coupled receptors family 2 profile 2" evidence="7">
    <location>
        <begin position="748"/>
        <end position="999"/>
    </location>
</feature>
<feature type="transmembrane region" description="Helical" evidence="6">
    <location>
        <begin position="974"/>
        <end position="997"/>
    </location>
</feature>
<reference evidence="8" key="1">
    <citation type="journal article" date="2023" name="G3 (Bethesda)">
        <title>A reference genome for the long-term kleptoplast-retaining sea slug Elysia crispata morphotype clarki.</title>
        <authorList>
            <person name="Eastman K.E."/>
            <person name="Pendleton A.L."/>
            <person name="Shaikh M.A."/>
            <person name="Suttiyut T."/>
            <person name="Ogas R."/>
            <person name="Tomko P."/>
            <person name="Gavelis G."/>
            <person name="Widhalm J.R."/>
            <person name="Wisecaver J.H."/>
        </authorList>
    </citation>
    <scope>NUCLEOTIDE SEQUENCE</scope>
    <source>
        <strain evidence="8">ECLA1</strain>
    </source>
</reference>
<accession>A0AAE1ANC1</accession>
<name>A0AAE1ANC1_9GAST</name>
<keyword evidence="4 6" id="KW-0472">Membrane</keyword>
<evidence type="ECO:0000259" key="7">
    <source>
        <dbReference type="PROSITE" id="PS50261"/>
    </source>
</evidence>
<feature type="transmembrane region" description="Helical" evidence="6">
    <location>
        <begin position="857"/>
        <end position="880"/>
    </location>
</feature>
<feature type="region of interest" description="Disordered" evidence="5">
    <location>
        <begin position="1040"/>
        <end position="1092"/>
    </location>
</feature>
<keyword evidence="2 6" id="KW-0812">Transmembrane</keyword>
<dbReference type="AlphaFoldDB" id="A0AAE1ANC1"/>
<dbReference type="PANTHER" id="PTHR45902">
    <property type="entry name" value="LATROPHILIN RECEPTOR-LIKE PROTEIN A"/>
    <property type="match status" value="1"/>
</dbReference>
<feature type="transmembrane region" description="Helical" evidence="6">
    <location>
        <begin position="782"/>
        <end position="804"/>
    </location>
</feature>
<comment type="caution">
    <text evidence="8">The sequence shown here is derived from an EMBL/GenBank/DDBJ whole genome shotgun (WGS) entry which is preliminary data.</text>
</comment>
<organism evidence="8 9">
    <name type="scientific">Elysia crispata</name>
    <name type="common">lettuce slug</name>
    <dbReference type="NCBI Taxonomy" id="231223"/>
    <lineage>
        <taxon>Eukaryota</taxon>
        <taxon>Metazoa</taxon>
        <taxon>Spiralia</taxon>
        <taxon>Lophotrochozoa</taxon>
        <taxon>Mollusca</taxon>
        <taxon>Gastropoda</taxon>
        <taxon>Heterobranchia</taxon>
        <taxon>Euthyneura</taxon>
        <taxon>Panpulmonata</taxon>
        <taxon>Sacoglossa</taxon>
        <taxon>Placobranchoidea</taxon>
        <taxon>Plakobranchidae</taxon>
        <taxon>Elysia</taxon>
    </lineage>
</organism>
<feature type="transmembrane region" description="Helical" evidence="6">
    <location>
        <begin position="816"/>
        <end position="837"/>
    </location>
</feature>
<keyword evidence="3 6" id="KW-1133">Transmembrane helix</keyword>